<name>A0A2T7PE63_POMCA</name>
<dbReference type="CDD" id="cd01450">
    <property type="entry name" value="vWFA_subfamily_ECM"/>
    <property type="match status" value="1"/>
</dbReference>
<proteinExistence type="predicted"/>
<organism evidence="3 4">
    <name type="scientific">Pomacea canaliculata</name>
    <name type="common">Golden apple snail</name>
    <dbReference type="NCBI Taxonomy" id="400727"/>
    <lineage>
        <taxon>Eukaryota</taxon>
        <taxon>Metazoa</taxon>
        <taxon>Spiralia</taxon>
        <taxon>Lophotrochozoa</taxon>
        <taxon>Mollusca</taxon>
        <taxon>Gastropoda</taxon>
        <taxon>Caenogastropoda</taxon>
        <taxon>Architaenioglossa</taxon>
        <taxon>Ampullarioidea</taxon>
        <taxon>Ampullariidae</taxon>
        <taxon>Pomacea</taxon>
    </lineage>
</organism>
<dbReference type="PANTHER" id="PTHR24020:SF87">
    <property type="entry name" value="COLLAGEN ALPHA-1(VI) CHAIN-LIKE"/>
    <property type="match status" value="1"/>
</dbReference>
<sequence length="441" mass="49094">MSQVIVANPSYRELEELADLLAVEKRLLLANTDDDDFITVCTQEPIELALVIDASSSIHPRDFQLGQQFLHEFLNQYDIGPGRNQVRVAAVTFGYEVYVNDAFYLNSFKTKEEVLNAVQNMPFRAGLRTDTGDAIKFMREKQMVKTRAWAPKFAVVLTDGNSQRTEYTKQQAALARAENITMFALGVGKAVKEQELLNIAGDPSRVLRADSYSELDEEKRKELTKQTCVSKPKPTTTTTTTTTTTPPPPMEEPCSIKYPSDINFIFSPAALGVDATGWVTQFISHTITNEELENSFQYGVVSGDCPDDEGFRLNQYTDIPSIRARLDRYDRNNLPNLIRSASNKFSASNGGRTDAVKVAVIFLGNAKVDSKYLDSSIQELLASGVQVFVSRTDPGIRVNLPPSVRLLEEGSSISQATELVSHICHLDDKVRKPYTLSRLES</sequence>
<feature type="compositionally biased region" description="Low complexity" evidence="1">
    <location>
        <begin position="234"/>
        <end position="244"/>
    </location>
</feature>
<dbReference type="Pfam" id="PF00092">
    <property type="entry name" value="VWA"/>
    <property type="match status" value="1"/>
</dbReference>
<evidence type="ECO:0000313" key="3">
    <source>
        <dbReference type="EMBL" id="PVD31687.1"/>
    </source>
</evidence>
<dbReference type="OrthoDB" id="6085948at2759"/>
<dbReference type="STRING" id="400727.A0A2T7PE63"/>
<keyword evidence="4" id="KW-1185">Reference proteome</keyword>
<dbReference type="EMBL" id="PZQS01000004">
    <property type="protein sequence ID" value="PVD31687.1"/>
    <property type="molecule type" value="Genomic_DNA"/>
</dbReference>
<evidence type="ECO:0000259" key="2">
    <source>
        <dbReference type="PROSITE" id="PS50234"/>
    </source>
</evidence>
<dbReference type="AlphaFoldDB" id="A0A2T7PE63"/>
<evidence type="ECO:0000256" key="1">
    <source>
        <dbReference type="SAM" id="MobiDB-lite"/>
    </source>
</evidence>
<dbReference type="PROSITE" id="PS50234">
    <property type="entry name" value="VWFA"/>
    <property type="match status" value="1"/>
</dbReference>
<feature type="region of interest" description="Disordered" evidence="1">
    <location>
        <begin position="216"/>
        <end position="251"/>
    </location>
</feature>
<evidence type="ECO:0000313" key="4">
    <source>
        <dbReference type="Proteomes" id="UP000245119"/>
    </source>
</evidence>
<dbReference type="InterPro" id="IPR050525">
    <property type="entry name" value="ECM_Assembly_Org"/>
</dbReference>
<dbReference type="Proteomes" id="UP000245119">
    <property type="component" value="Linkage Group LG4"/>
</dbReference>
<dbReference type="SMART" id="SM00327">
    <property type="entry name" value="VWA"/>
    <property type="match status" value="1"/>
</dbReference>
<accession>A0A2T7PE63</accession>
<dbReference type="SUPFAM" id="SSF53300">
    <property type="entry name" value="vWA-like"/>
    <property type="match status" value="2"/>
</dbReference>
<protein>
    <recommendedName>
        <fullName evidence="2">VWFA domain-containing protein</fullName>
    </recommendedName>
</protein>
<gene>
    <name evidence="3" type="ORF">C0Q70_07105</name>
</gene>
<dbReference type="InterPro" id="IPR036465">
    <property type="entry name" value="vWFA_dom_sf"/>
</dbReference>
<dbReference type="Gene3D" id="3.40.50.410">
    <property type="entry name" value="von Willebrand factor, type A domain"/>
    <property type="match status" value="2"/>
</dbReference>
<reference evidence="3 4" key="1">
    <citation type="submission" date="2018-04" db="EMBL/GenBank/DDBJ databases">
        <title>The genome of golden apple snail Pomacea canaliculata provides insight into stress tolerance and invasive adaptation.</title>
        <authorList>
            <person name="Liu C."/>
            <person name="Liu B."/>
            <person name="Ren Y."/>
            <person name="Zhang Y."/>
            <person name="Wang H."/>
            <person name="Li S."/>
            <person name="Jiang F."/>
            <person name="Yin L."/>
            <person name="Zhang G."/>
            <person name="Qian W."/>
            <person name="Fan W."/>
        </authorList>
    </citation>
    <scope>NUCLEOTIDE SEQUENCE [LARGE SCALE GENOMIC DNA]</scope>
    <source>
        <strain evidence="3">SZHN2017</strain>
        <tissue evidence="3">Muscle</tissue>
    </source>
</reference>
<dbReference type="PANTHER" id="PTHR24020">
    <property type="entry name" value="COLLAGEN ALPHA"/>
    <property type="match status" value="1"/>
</dbReference>
<dbReference type="InterPro" id="IPR002035">
    <property type="entry name" value="VWF_A"/>
</dbReference>
<comment type="caution">
    <text evidence="3">The sequence shown here is derived from an EMBL/GenBank/DDBJ whole genome shotgun (WGS) entry which is preliminary data.</text>
</comment>
<feature type="domain" description="VWFA" evidence="2">
    <location>
        <begin position="47"/>
        <end position="223"/>
    </location>
</feature>